<organism evidence="2 3">
    <name type="scientific">Brachionus calyciflorus</name>
    <dbReference type="NCBI Taxonomy" id="104777"/>
    <lineage>
        <taxon>Eukaryota</taxon>
        <taxon>Metazoa</taxon>
        <taxon>Spiralia</taxon>
        <taxon>Gnathifera</taxon>
        <taxon>Rotifera</taxon>
        <taxon>Eurotatoria</taxon>
        <taxon>Monogononta</taxon>
        <taxon>Pseudotrocha</taxon>
        <taxon>Ploima</taxon>
        <taxon>Brachionidae</taxon>
        <taxon>Brachionus</taxon>
    </lineage>
</organism>
<protein>
    <submittedName>
        <fullName evidence="2">Uncharacterized protein</fullName>
    </submittedName>
</protein>
<keyword evidence="1" id="KW-0472">Membrane</keyword>
<evidence type="ECO:0000256" key="1">
    <source>
        <dbReference type="SAM" id="Phobius"/>
    </source>
</evidence>
<name>A0A814N9G8_9BILA</name>
<dbReference type="Proteomes" id="UP000663879">
    <property type="component" value="Unassembled WGS sequence"/>
</dbReference>
<feature type="transmembrane region" description="Helical" evidence="1">
    <location>
        <begin position="102"/>
        <end position="128"/>
    </location>
</feature>
<dbReference type="EMBL" id="CAJNOC010006953">
    <property type="protein sequence ID" value="CAF1089138.1"/>
    <property type="molecule type" value="Genomic_DNA"/>
</dbReference>
<dbReference type="AlphaFoldDB" id="A0A814N9G8"/>
<keyword evidence="1" id="KW-1133">Transmembrane helix</keyword>
<keyword evidence="1" id="KW-0812">Transmembrane</keyword>
<sequence>MTYYGASANETSFNEPDDFLNYSKDNLVDHDYNRNRRTDYNNGYVDTEVNKELQIVDPITGQTVDNLPTTVKIPTVSGDETDLLNKKLLAEKQKFLGIRKNYFYLLCAVLVFILIGGVVGVSVSAYFIVSDSESSFDWKIFGIVISSVAILVSLILLVFILVYSRIRQKKFKKALYEELNNTDSQGNPLKTATLEKMFKHSKPIKPAPAPPKPVKLTPLPPPRIEPQPIVVNQPALRSQPQKVALLQKVVQKVTRPNPVIAAPLVIPSSQAFRASPSNVQFVEVKQPGGVVPFPVTYQPAKAISSQPRQIIVKR</sequence>
<evidence type="ECO:0000313" key="2">
    <source>
        <dbReference type="EMBL" id="CAF1089138.1"/>
    </source>
</evidence>
<keyword evidence="3" id="KW-1185">Reference proteome</keyword>
<dbReference type="OrthoDB" id="10539493at2759"/>
<comment type="caution">
    <text evidence="2">The sequence shown here is derived from an EMBL/GenBank/DDBJ whole genome shotgun (WGS) entry which is preliminary data.</text>
</comment>
<proteinExistence type="predicted"/>
<accession>A0A814N9G8</accession>
<gene>
    <name evidence="2" type="ORF">OXX778_LOCUS20579</name>
</gene>
<feature type="transmembrane region" description="Helical" evidence="1">
    <location>
        <begin position="140"/>
        <end position="163"/>
    </location>
</feature>
<evidence type="ECO:0000313" key="3">
    <source>
        <dbReference type="Proteomes" id="UP000663879"/>
    </source>
</evidence>
<reference evidence="2" key="1">
    <citation type="submission" date="2021-02" db="EMBL/GenBank/DDBJ databases">
        <authorList>
            <person name="Nowell W R."/>
        </authorList>
    </citation>
    <scope>NUCLEOTIDE SEQUENCE</scope>
    <source>
        <strain evidence="2">Ploen Becks lab</strain>
    </source>
</reference>